<comment type="function">
    <text evidence="1">Involved in the transposition of the insertion sequence.</text>
</comment>
<dbReference type="EMBL" id="CP017269">
    <property type="protein sequence ID" value="AOT68324.1"/>
    <property type="molecule type" value="Genomic_DNA"/>
</dbReference>
<dbReference type="STRING" id="1424294.Gferi_01190"/>
<dbReference type="NCBIfam" id="NF033516">
    <property type="entry name" value="transpos_IS3"/>
    <property type="match status" value="1"/>
</dbReference>
<dbReference type="InterPro" id="IPR036397">
    <property type="entry name" value="RNaseH_sf"/>
</dbReference>
<dbReference type="InterPro" id="IPR050900">
    <property type="entry name" value="Transposase_IS3/IS150/IS904"/>
</dbReference>
<dbReference type="OrthoDB" id="9775203at2"/>
<dbReference type="GO" id="GO:0003676">
    <property type="term" value="F:nucleic acid binding"/>
    <property type="evidence" value="ECO:0007669"/>
    <property type="project" value="InterPro"/>
</dbReference>
<dbReference type="InterPro" id="IPR025948">
    <property type="entry name" value="HTH-like_dom"/>
</dbReference>
<dbReference type="RefSeq" id="WP_069973877.1">
    <property type="nucleotide sequence ID" value="NZ_CP017269.1"/>
</dbReference>
<accession>A0A1D8GBP1</accession>
<dbReference type="KEGG" id="gfe:Gferi_01190"/>
<dbReference type="PANTHER" id="PTHR46889">
    <property type="entry name" value="TRANSPOSASE INSF FOR INSERTION SEQUENCE IS3B-RELATED"/>
    <property type="match status" value="1"/>
</dbReference>
<dbReference type="InterPro" id="IPR048020">
    <property type="entry name" value="Transpos_IS3"/>
</dbReference>
<dbReference type="InterPro" id="IPR012337">
    <property type="entry name" value="RNaseH-like_sf"/>
</dbReference>
<evidence type="ECO:0000313" key="3">
    <source>
        <dbReference type="EMBL" id="AOT68324.1"/>
    </source>
</evidence>
<sequence>MLSIPRFRSNRKSENHKILELARKSHKQSDGIYGLDKILRDVNEKIPCGRNRLYRILKENKIHSKRPKKYKATTNSNHKLPVAENLLNQNFNVSKPYEVWVTDISYIPTEEGWLYLAIVKDLFNKEIVGWSTDKTMTKELTIHALKNAIRKHRPPKGLIHHSDRGVEYCSKGYQDLLKKHHFKCSMSRKGNCYDNACAETFFSTIKTECIHFRKFKTRKEARNVIFEYIEIFYNRKRRHAALDYMTPLEFTRKYKQRLAA</sequence>
<dbReference type="PANTHER" id="PTHR46889:SF4">
    <property type="entry name" value="TRANSPOSASE INSO FOR INSERTION SEQUENCE ELEMENT IS911B-RELATED"/>
    <property type="match status" value="1"/>
</dbReference>
<protein>
    <submittedName>
        <fullName evidence="3">Integrase</fullName>
    </submittedName>
</protein>
<gene>
    <name evidence="3" type="ORF">Gferi_01190</name>
</gene>
<proteinExistence type="predicted"/>
<evidence type="ECO:0000256" key="1">
    <source>
        <dbReference type="ARBA" id="ARBA00002286"/>
    </source>
</evidence>
<dbReference type="Pfam" id="PF13333">
    <property type="entry name" value="rve_2"/>
    <property type="match status" value="1"/>
</dbReference>
<dbReference type="Proteomes" id="UP000095743">
    <property type="component" value="Chromosome"/>
</dbReference>
<dbReference type="AlphaFoldDB" id="A0A1D8GBP1"/>
<dbReference type="Gene3D" id="3.30.420.10">
    <property type="entry name" value="Ribonuclease H-like superfamily/Ribonuclease H"/>
    <property type="match status" value="1"/>
</dbReference>
<evidence type="ECO:0000313" key="4">
    <source>
        <dbReference type="Proteomes" id="UP000095743"/>
    </source>
</evidence>
<dbReference type="GO" id="GO:0015074">
    <property type="term" value="P:DNA integration"/>
    <property type="evidence" value="ECO:0007669"/>
    <property type="project" value="InterPro"/>
</dbReference>
<name>A0A1D8GBP1_9FIRM</name>
<feature type="domain" description="Integrase catalytic" evidence="2">
    <location>
        <begin position="92"/>
        <end position="255"/>
    </location>
</feature>
<reference evidence="3 4" key="1">
    <citation type="submission" date="2016-09" db="EMBL/GenBank/DDBJ databases">
        <title>Genomic analysis reveals versatility of anaerobic energy metabolism of Geosporobacter ferrireducens IRF9 of phylum Firmicutes.</title>
        <authorList>
            <person name="Kim S.-J."/>
        </authorList>
    </citation>
    <scope>NUCLEOTIDE SEQUENCE [LARGE SCALE GENOMIC DNA]</scope>
    <source>
        <strain evidence="3 4">IRF9</strain>
    </source>
</reference>
<dbReference type="Pfam" id="PF00665">
    <property type="entry name" value="rve"/>
    <property type="match status" value="1"/>
</dbReference>
<dbReference type="PROSITE" id="PS50994">
    <property type="entry name" value="INTEGRASE"/>
    <property type="match status" value="1"/>
</dbReference>
<evidence type="ECO:0000259" key="2">
    <source>
        <dbReference type="PROSITE" id="PS50994"/>
    </source>
</evidence>
<dbReference type="Pfam" id="PF13276">
    <property type="entry name" value="HTH_21"/>
    <property type="match status" value="1"/>
</dbReference>
<dbReference type="SUPFAM" id="SSF53098">
    <property type="entry name" value="Ribonuclease H-like"/>
    <property type="match status" value="1"/>
</dbReference>
<dbReference type="InterPro" id="IPR001584">
    <property type="entry name" value="Integrase_cat-core"/>
</dbReference>
<keyword evidence="4" id="KW-1185">Reference proteome</keyword>
<organism evidence="3 4">
    <name type="scientific">Geosporobacter ferrireducens</name>
    <dbReference type="NCBI Taxonomy" id="1424294"/>
    <lineage>
        <taxon>Bacteria</taxon>
        <taxon>Bacillati</taxon>
        <taxon>Bacillota</taxon>
        <taxon>Clostridia</taxon>
        <taxon>Peptostreptococcales</taxon>
        <taxon>Thermotaleaceae</taxon>
        <taxon>Geosporobacter</taxon>
    </lineage>
</organism>